<gene>
    <name evidence="1" type="ORF">RV045_10230</name>
</gene>
<evidence type="ECO:0000313" key="2">
    <source>
        <dbReference type="Proteomes" id="UP001364695"/>
    </source>
</evidence>
<accession>A0ACC6P3K0</accession>
<reference evidence="1" key="1">
    <citation type="submission" date="2023-10" db="EMBL/GenBank/DDBJ databases">
        <title>Amphibacter perezi, gen. nov., sp. nov. a novel taxa of the family Comamonadaceae, class Betaproteobacteria isolated from the skin microbiota of Pelophylax perezi from different populations.</title>
        <authorList>
            <person name="Costa S."/>
            <person name="Proenca D.N."/>
            <person name="Lopes I."/>
            <person name="Morais P.V."/>
        </authorList>
    </citation>
    <scope>NUCLEOTIDE SEQUENCE</scope>
    <source>
        <strain evidence="1">SL12-8</strain>
    </source>
</reference>
<organism evidence="1 2">
    <name type="scientific">Amphibiibacter pelophylacis</name>
    <dbReference type="NCBI Taxonomy" id="1799477"/>
    <lineage>
        <taxon>Bacteria</taxon>
        <taxon>Pseudomonadati</taxon>
        <taxon>Pseudomonadota</taxon>
        <taxon>Betaproteobacteria</taxon>
        <taxon>Burkholderiales</taxon>
        <taxon>Sphaerotilaceae</taxon>
        <taxon>Amphibiibacter</taxon>
    </lineage>
</organism>
<dbReference type="Proteomes" id="UP001364695">
    <property type="component" value="Unassembled WGS sequence"/>
</dbReference>
<sequence length="401" mass="43319">MSSASHRLSRRRWLQASAGLVAATASSRLLALPTTALGGEPGPDSPRFLMVFLRGAYDACNVLVPAFSDFYFEARPTIAVPRGALRSLNDGWGLHPALAGPLGAYLDNRELGFVPFVGIPGTTRSHFDSQDRLEYGLDGREPLRPPAQGLLYRLAQSLPAPVSPLAFTQIRPLALRGPGVLPNFPLQGGARQPLDPQLRGALRELYADRSVAALGQALESGLDLQEQDRLDRQQDQAMAHAQPADRKAVTARGFAQDASTVARQMRRHFNVGFVDIGGWDTHVGQGGETGQLANRLAELGEGLATYASAMGDAWARTTVVVVSEFGRTFRENGSRGTDHGYGTAYWVMGGGLNRPAVFGEGASGTVLTADTLNDHRDLPIRTDYRVLLRQIARERLGVDWS</sequence>
<protein>
    <submittedName>
        <fullName evidence="1">DUF1501 domain-containing protein</fullName>
    </submittedName>
</protein>
<keyword evidence="2" id="KW-1185">Reference proteome</keyword>
<evidence type="ECO:0000313" key="1">
    <source>
        <dbReference type="EMBL" id="MEJ7138798.1"/>
    </source>
</evidence>
<dbReference type="EMBL" id="JAWDIE010000015">
    <property type="protein sequence ID" value="MEJ7138798.1"/>
    <property type="molecule type" value="Genomic_DNA"/>
</dbReference>
<name>A0ACC6P3K0_9BURK</name>
<proteinExistence type="predicted"/>
<comment type="caution">
    <text evidence="1">The sequence shown here is derived from an EMBL/GenBank/DDBJ whole genome shotgun (WGS) entry which is preliminary data.</text>
</comment>